<name>A0A0N5CHY7_STREA</name>
<dbReference type="SMART" id="SM01403">
    <property type="entry name" value="Ribosomal_S10"/>
    <property type="match status" value="1"/>
</dbReference>
<dbReference type="InterPro" id="IPR027486">
    <property type="entry name" value="Ribosomal_uS10_dom"/>
</dbReference>
<dbReference type="Pfam" id="PF00338">
    <property type="entry name" value="Ribosomal_S10"/>
    <property type="match status" value="1"/>
</dbReference>
<protein>
    <submittedName>
        <fullName evidence="5">Ribosomal_S10 domain-containing protein</fullName>
    </submittedName>
</protein>
<dbReference type="PANTHER" id="PTHR13473">
    <property type="entry name" value="MITOCHONDRIAL RIBOSOMAL PROTEIN L48"/>
    <property type="match status" value="1"/>
</dbReference>
<dbReference type="InterPro" id="IPR027487">
    <property type="entry name" value="Ribosomal_mL48"/>
</dbReference>
<accession>A0A0N5CHY7</accession>
<dbReference type="GO" id="GO:1990904">
    <property type="term" value="C:ribonucleoprotein complex"/>
    <property type="evidence" value="ECO:0007669"/>
    <property type="project" value="UniProtKB-KW"/>
</dbReference>
<dbReference type="PANTHER" id="PTHR13473:SF0">
    <property type="entry name" value="LARGE RIBOSOMAL SUBUNIT PROTEIN ML48"/>
    <property type="match status" value="1"/>
</dbReference>
<dbReference type="STRING" id="174720.A0A0N5CHY7"/>
<feature type="domain" description="Small ribosomal subunit protein uS10" evidence="3">
    <location>
        <begin position="48"/>
        <end position="143"/>
    </location>
</feature>
<dbReference type="GO" id="GO:0005761">
    <property type="term" value="C:mitochondrial ribosome"/>
    <property type="evidence" value="ECO:0007669"/>
    <property type="project" value="InterPro"/>
</dbReference>
<dbReference type="Proteomes" id="UP000046392">
    <property type="component" value="Unplaced"/>
</dbReference>
<evidence type="ECO:0000256" key="1">
    <source>
        <dbReference type="ARBA" id="ARBA00022980"/>
    </source>
</evidence>
<keyword evidence="1" id="KW-0689">Ribosomal protein</keyword>
<evidence type="ECO:0000313" key="4">
    <source>
        <dbReference type="Proteomes" id="UP000046392"/>
    </source>
</evidence>
<dbReference type="InterPro" id="IPR036838">
    <property type="entry name" value="Ribosomal_uS10_dom_sf"/>
</dbReference>
<keyword evidence="4" id="KW-1185">Reference proteome</keyword>
<organism evidence="4 5">
    <name type="scientific">Strongyloides papillosus</name>
    <name type="common">Intestinal threadworm</name>
    <dbReference type="NCBI Taxonomy" id="174720"/>
    <lineage>
        <taxon>Eukaryota</taxon>
        <taxon>Metazoa</taxon>
        <taxon>Ecdysozoa</taxon>
        <taxon>Nematoda</taxon>
        <taxon>Chromadorea</taxon>
        <taxon>Rhabditida</taxon>
        <taxon>Tylenchina</taxon>
        <taxon>Panagrolaimomorpha</taxon>
        <taxon>Strongyloidoidea</taxon>
        <taxon>Strongyloididae</taxon>
        <taxon>Strongyloides</taxon>
    </lineage>
</organism>
<evidence type="ECO:0000259" key="3">
    <source>
        <dbReference type="SMART" id="SM01403"/>
    </source>
</evidence>
<dbReference type="Gene3D" id="3.30.70.600">
    <property type="entry name" value="Ribosomal protein S10 domain"/>
    <property type="match status" value="1"/>
</dbReference>
<evidence type="ECO:0000256" key="2">
    <source>
        <dbReference type="ARBA" id="ARBA00023274"/>
    </source>
</evidence>
<sequence>MLSARSCMTKQIRSFASLRDKAIKIDPKYLRQPEIKDHRKYPEYPQISVILQGYDYAPLELFQSYVHRISGRFKFNVVESYAVPGKRERIVLYKPNSSVIDKEYLLTLYQRIIRIENIPSVKLQLFAQILRTHIPIGVDITIKDFTKEDDNCRYIPDLLLKEKQDELKMLDDPIIRKNLGWE</sequence>
<proteinExistence type="predicted"/>
<reference evidence="5" key="1">
    <citation type="submission" date="2017-02" db="UniProtKB">
        <authorList>
            <consortium name="WormBaseParasite"/>
        </authorList>
    </citation>
    <scope>IDENTIFICATION</scope>
</reference>
<evidence type="ECO:0000313" key="5">
    <source>
        <dbReference type="WBParaSite" id="SPAL_0001744900.1"/>
    </source>
</evidence>
<dbReference type="AlphaFoldDB" id="A0A0N5CHY7"/>
<keyword evidence="2" id="KW-0687">Ribonucleoprotein</keyword>
<dbReference type="SUPFAM" id="SSF54999">
    <property type="entry name" value="Ribosomal protein S10"/>
    <property type="match status" value="1"/>
</dbReference>
<dbReference type="WBParaSite" id="SPAL_0001744900.1">
    <property type="protein sequence ID" value="SPAL_0001744900.1"/>
    <property type="gene ID" value="SPAL_0001744900"/>
</dbReference>